<dbReference type="PROSITE" id="PS00676">
    <property type="entry name" value="SIGMA54_INTERACT_2"/>
    <property type="match status" value="1"/>
</dbReference>
<dbReference type="SUPFAM" id="SSF46689">
    <property type="entry name" value="Homeodomain-like"/>
    <property type="match status" value="1"/>
</dbReference>
<feature type="domain" description="Sigma-54 factor interaction" evidence="6">
    <location>
        <begin position="1"/>
        <end position="230"/>
    </location>
</feature>
<keyword evidence="5" id="KW-0804">Transcription</keyword>
<dbReference type="FunFam" id="3.40.50.300:FF:000006">
    <property type="entry name" value="DNA-binding transcriptional regulator NtrC"/>
    <property type="match status" value="1"/>
</dbReference>
<keyword evidence="8" id="KW-1185">Reference proteome</keyword>
<sequence>MHGASPSFSRLLHAIKRFARSQAPILIQGETGSGKELVARALHYFGPRRNGPFIPVNCSSLPDSLFENELFGHARGAFTDAKEPSRGLVSQAAEGTLFLDEVDGLQPRAQASLLRFLQEKRYRQLGGDQYIEGRCSILAATNHDLEQMSRDGLFRPDLLYRLDAVTLKVPALRERPEDISLIARTFLRNLCDQYGQPPKAFHPATLHWMEQQPWPGNVRQLENYIHREFLLSERPIIKLDPAEDPALPQMIPCAQLPPRFERWSFNEMRDALVQDFERKYLHRLMQATNGNVSKAARLANKERRCLGKLLKKYEIDREQFVPERSPLDSDRTWSG</sequence>
<dbReference type="Pfam" id="PF02954">
    <property type="entry name" value="HTH_8"/>
    <property type="match status" value="1"/>
</dbReference>
<dbReference type="SMART" id="SM00382">
    <property type="entry name" value="AAA"/>
    <property type="match status" value="1"/>
</dbReference>
<dbReference type="GO" id="GO:0043565">
    <property type="term" value="F:sequence-specific DNA binding"/>
    <property type="evidence" value="ECO:0007669"/>
    <property type="project" value="InterPro"/>
</dbReference>
<keyword evidence="3" id="KW-0805">Transcription regulation</keyword>
<evidence type="ECO:0000256" key="1">
    <source>
        <dbReference type="ARBA" id="ARBA00022741"/>
    </source>
</evidence>
<protein>
    <recommendedName>
        <fullName evidence="6">Sigma-54 factor interaction domain-containing protein</fullName>
    </recommendedName>
</protein>
<dbReference type="PROSITE" id="PS00675">
    <property type="entry name" value="SIGMA54_INTERACT_1"/>
    <property type="match status" value="1"/>
</dbReference>
<evidence type="ECO:0000256" key="3">
    <source>
        <dbReference type="ARBA" id="ARBA00023015"/>
    </source>
</evidence>
<dbReference type="CDD" id="cd00009">
    <property type="entry name" value="AAA"/>
    <property type="match status" value="1"/>
</dbReference>
<dbReference type="Pfam" id="PF25601">
    <property type="entry name" value="AAA_lid_14"/>
    <property type="match status" value="1"/>
</dbReference>
<evidence type="ECO:0000256" key="5">
    <source>
        <dbReference type="ARBA" id="ARBA00023163"/>
    </source>
</evidence>
<keyword evidence="4" id="KW-0238">DNA-binding</keyword>
<dbReference type="InterPro" id="IPR002197">
    <property type="entry name" value="HTH_Fis"/>
</dbReference>
<dbReference type="Pfam" id="PF00158">
    <property type="entry name" value="Sigma54_activat"/>
    <property type="match status" value="1"/>
</dbReference>
<organism evidence="7 8">
    <name type="scientific">Halochromatium glycolicum</name>
    <dbReference type="NCBI Taxonomy" id="85075"/>
    <lineage>
        <taxon>Bacteria</taxon>
        <taxon>Pseudomonadati</taxon>
        <taxon>Pseudomonadota</taxon>
        <taxon>Gammaproteobacteria</taxon>
        <taxon>Chromatiales</taxon>
        <taxon>Chromatiaceae</taxon>
        <taxon>Halochromatium</taxon>
    </lineage>
</organism>
<evidence type="ECO:0000313" key="8">
    <source>
        <dbReference type="Proteomes" id="UP001296776"/>
    </source>
</evidence>
<keyword evidence="1" id="KW-0547">Nucleotide-binding</keyword>
<gene>
    <name evidence="7" type="ORF">CKO40_09255</name>
</gene>
<dbReference type="InterPro" id="IPR025943">
    <property type="entry name" value="Sigma_54_int_dom_ATP-bd_2"/>
</dbReference>
<dbReference type="InterPro" id="IPR002078">
    <property type="entry name" value="Sigma_54_int"/>
</dbReference>
<comment type="caution">
    <text evidence="7">The sequence shown here is derived from an EMBL/GenBank/DDBJ whole genome shotgun (WGS) entry which is preliminary data.</text>
</comment>
<dbReference type="InterPro" id="IPR003593">
    <property type="entry name" value="AAA+_ATPase"/>
</dbReference>
<evidence type="ECO:0000256" key="4">
    <source>
        <dbReference type="ARBA" id="ARBA00023125"/>
    </source>
</evidence>
<dbReference type="GO" id="GO:0006355">
    <property type="term" value="P:regulation of DNA-templated transcription"/>
    <property type="evidence" value="ECO:0007669"/>
    <property type="project" value="InterPro"/>
</dbReference>
<reference evidence="7" key="1">
    <citation type="submission" date="2017-08" db="EMBL/GenBank/DDBJ databases">
        <authorList>
            <person name="Imhoff J.F."/>
            <person name="Rahn T."/>
            <person name="Kuenzel S."/>
            <person name="Neulinger S.C."/>
        </authorList>
    </citation>
    <scope>NUCLEOTIDE SEQUENCE</scope>
    <source>
        <strain evidence="7">DSM 11080</strain>
    </source>
</reference>
<evidence type="ECO:0000313" key="7">
    <source>
        <dbReference type="EMBL" id="MBK1704719.1"/>
    </source>
</evidence>
<name>A0AAJ0X9D9_9GAMM</name>
<dbReference type="SUPFAM" id="SSF52540">
    <property type="entry name" value="P-loop containing nucleoside triphosphate hydrolases"/>
    <property type="match status" value="1"/>
</dbReference>
<dbReference type="InterPro" id="IPR025944">
    <property type="entry name" value="Sigma_54_int_dom_CS"/>
</dbReference>
<dbReference type="InterPro" id="IPR025662">
    <property type="entry name" value="Sigma_54_int_dom_ATP-bd_1"/>
</dbReference>
<dbReference type="Gene3D" id="3.40.50.300">
    <property type="entry name" value="P-loop containing nucleotide triphosphate hydrolases"/>
    <property type="match status" value="1"/>
</dbReference>
<evidence type="ECO:0000256" key="2">
    <source>
        <dbReference type="ARBA" id="ARBA00022840"/>
    </source>
</evidence>
<dbReference type="InterPro" id="IPR027417">
    <property type="entry name" value="P-loop_NTPase"/>
</dbReference>
<reference evidence="7" key="2">
    <citation type="journal article" date="2020" name="Microorganisms">
        <title>Osmotic Adaptation and Compatible Solute Biosynthesis of Phototrophic Bacteria as Revealed from Genome Analyses.</title>
        <authorList>
            <person name="Imhoff J.F."/>
            <person name="Rahn T."/>
            <person name="Kunzel S."/>
            <person name="Keller A."/>
            <person name="Neulinger S.C."/>
        </authorList>
    </citation>
    <scope>NUCLEOTIDE SEQUENCE</scope>
    <source>
        <strain evidence="7">DSM 11080</strain>
    </source>
</reference>
<dbReference type="EMBL" id="NRSJ01000013">
    <property type="protein sequence ID" value="MBK1704719.1"/>
    <property type="molecule type" value="Genomic_DNA"/>
</dbReference>
<accession>A0AAJ0X9D9</accession>
<dbReference type="PANTHER" id="PTHR32071">
    <property type="entry name" value="TRANSCRIPTIONAL REGULATORY PROTEIN"/>
    <property type="match status" value="1"/>
</dbReference>
<evidence type="ECO:0000259" key="6">
    <source>
        <dbReference type="PROSITE" id="PS50045"/>
    </source>
</evidence>
<dbReference type="AlphaFoldDB" id="A0AAJ0X9D9"/>
<dbReference type="PRINTS" id="PR01590">
    <property type="entry name" value="HTHFIS"/>
</dbReference>
<dbReference type="Gene3D" id="1.10.10.60">
    <property type="entry name" value="Homeodomain-like"/>
    <property type="match status" value="1"/>
</dbReference>
<keyword evidence="2" id="KW-0067">ATP-binding</keyword>
<dbReference type="PROSITE" id="PS00688">
    <property type="entry name" value="SIGMA54_INTERACT_3"/>
    <property type="match status" value="1"/>
</dbReference>
<proteinExistence type="predicted"/>
<dbReference type="PROSITE" id="PS50045">
    <property type="entry name" value="SIGMA54_INTERACT_4"/>
    <property type="match status" value="1"/>
</dbReference>
<dbReference type="GO" id="GO:0005524">
    <property type="term" value="F:ATP binding"/>
    <property type="evidence" value="ECO:0007669"/>
    <property type="project" value="UniProtKB-KW"/>
</dbReference>
<dbReference type="InterPro" id="IPR058031">
    <property type="entry name" value="AAA_lid_NorR"/>
</dbReference>
<dbReference type="InterPro" id="IPR009057">
    <property type="entry name" value="Homeodomain-like_sf"/>
</dbReference>
<dbReference type="Gene3D" id="1.10.8.60">
    <property type="match status" value="1"/>
</dbReference>
<dbReference type="Proteomes" id="UP001296776">
    <property type="component" value="Unassembled WGS sequence"/>
</dbReference>